<dbReference type="InterPro" id="IPR029063">
    <property type="entry name" value="SAM-dependent_MTases_sf"/>
</dbReference>
<comment type="caution">
    <text evidence="2">The sequence shown here is derived from an EMBL/GenBank/DDBJ whole genome shotgun (WGS) entry which is preliminary data.</text>
</comment>
<accession>A0AAP3XRC0</accession>
<feature type="domain" description="Methyltransferase type 11" evidence="1">
    <location>
        <begin position="44"/>
        <end position="93"/>
    </location>
</feature>
<name>A0AAP3XRC0_9PROT</name>
<keyword evidence="2" id="KW-0489">Methyltransferase</keyword>
<dbReference type="GO" id="GO:0032259">
    <property type="term" value="P:methylation"/>
    <property type="evidence" value="ECO:0007669"/>
    <property type="project" value="UniProtKB-KW"/>
</dbReference>
<protein>
    <submittedName>
        <fullName evidence="2">Methyltransferase domain-containing protein</fullName>
    </submittedName>
</protein>
<dbReference type="CDD" id="cd02440">
    <property type="entry name" value="AdoMet_MTases"/>
    <property type="match status" value="1"/>
</dbReference>
<dbReference type="GO" id="GO:0008757">
    <property type="term" value="F:S-adenosylmethionine-dependent methyltransferase activity"/>
    <property type="evidence" value="ECO:0007669"/>
    <property type="project" value="InterPro"/>
</dbReference>
<dbReference type="EMBL" id="JARGEQ010000090">
    <property type="protein sequence ID" value="MDF1586516.1"/>
    <property type="molecule type" value="Genomic_DNA"/>
</dbReference>
<keyword evidence="3" id="KW-1185">Reference proteome</keyword>
<reference evidence="2 3" key="1">
    <citation type="submission" date="2023-03" db="EMBL/GenBank/DDBJ databases">
        <title>YIM 152171 draft genome.</title>
        <authorList>
            <person name="Yang Z."/>
        </authorList>
    </citation>
    <scope>NUCLEOTIDE SEQUENCE [LARGE SCALE GENOMIC DNA]</scope>
    <source>
        <strain evidence="2 3">YIM 152171</strain>
    </source>
</reference>
<dbReference type="Pfam" id="PF08241">
    <property type="entry name" value="Methyltransf_11"/>
    <property type="match status" value="1"/>
</dbReference>
<proteinExistence type="predicted"/>
<evidence type="ECO:0000313" key="2">
    <source>
        <dbReference type="EMBL" id="MDF1586516.1"/>
    </source>
</evidence>
<evidence type="ECO:0000259" key="1">
    <source>
        <dbReference type="Pfam" id="PF08241"/>
    </source>
</evidence>
<dbReference type="AlphaFoldDB" id="A0AAP3XRC0"/>
<gene>
    <name evidence="2" type="ORF">PZ740_08980</name>
</gene>
<evidence type="ECO:0000313" key="3">
    <source>
        <dbReference type="Proteomes" id="UP001301140"/>
    </source>
</evidence>
<keyword evidence="2" id="KW-0808">Transferase</keyword>
<dbReference type="InterPro" id="IPR013216">
    <property type="entry name" value="Methyltransf_11"/>
</dbReference>
<dbReference type="Gene3D" id="3.40.50.150">
    <property type="entry name" value="Vaccinia Virus protein VP39"/>
    <property type="match status" value="1"/>
</dbReference>
<dbReference type="RefSeq" id="WP_327788931.1">
    <property type="nucleotide sequence ID" value="NZ_JARGEQ010000090.1"/>
</dbReference>
<dbReference type="Proteomes" id="UP001301140">
    <property type="component" value="Unassembled WGS sequence"/>
</dbReference>
<dbReference type="SUPFAM" id="SSF53335">
    <property type="entry name" value="S-adenosyl-L-methionine-dependent methyltransferases"/>
    <property type="match status" value="1"/>
</dbReference>
<sequence>MTPEPPTTPGAAVQAELRLHIGGRQKKAGWLILDIEPGPHVDFLGDCTDLGQFPDDSIACVYASHVYEHLDYQQALPHALAEVRRVLRPGGQFHVSVPDLQAVAWLLLDPALGPEQRFHLMRVVYGGQTTPHDFHRTGFTAEIMLGFLARAGFRSARRVADHGLFEDTSKLSLFGRPVSLNMIAEA</sequence>
<organism evidence="2 3">
    <name type="scientific">Marinimicrococcus flavescens</name>
    <dbReference type="NCBI Taxonomy" id="3031815"/>
    <lineage>
        <taxon>Bacteria</taxon>
        <taxon>Pseudomonadati</taxon>
        <taxon>Pseudomonadota</taxon>
        <taxon>Alphaproteobacteria</taxon>
        <taxon>Geminicoccales</taxon>
        <taxon>Geminicoccaceae</taxon>
        <taxon>Marinimicrococcus</taxon>
    </lineage>
</organism>